<dbReference type="RefSeq" id="WP_090843384.1">
    <property type="nucleotide sequence ID" value="NZ_FNIL01000009.1"/>
</dbReference>
<evidence type="ECO:0000313" key="2">
    <source>
        <dbReference type="EMBL" id="SDO21896.1"/>
    </source>
</evidence>
<dbReference type="CDD" id="cd05152">
    <property type="entry name" value="MPH2"/>
    <property type="match status" value="1"/>
</dbReference>
<dbReference type="STRING" id="745820.SAMN04488053_10914"/>
<sequence length="300" mass="34501">MRPEEIKDLAKKHGIEIKLETLQINDSGLDFIVGLGTDTMGMAWILRVPRRKDAVKAAEVEKRLLEAVKSEVLAEVPVWIIFHEELIAYPQLTGKPAGTIDPKTQSYQWEIDVENVPESFHRTLARAMVSLHQINDSARWKEAGITVEQVVELSSSMRRRMEKVKQEYEIHPERWDRWQQWLNTEEMWPPFTGLVHGDLHAGHIMVDKDANVTGFIDWTEAKITDTSIDFTAHYMTFGESGLDKLLTCYEEFGGKTWTRMKDHILMRADAFSIDVAEFAARSSLKEYKEMAEKELKSPPA</sequence>
<dbReference type="PANTHER" id="PTHR21310">
    <property type="entry name" value="AMINOGLYCOSIDE PHOSPHOTRANSFERASE-RELATED-RELATED"/>
    <property type="match status" value="1"/>
</dbReference>
<organism evidence="2 3">
    <name type="scientific">Alkalicoccus daliensis</name>
    <dbReference type="NCBI Taxonomy" id="745820"/>
    <lineage>
        <taxon>Bacteria</taxon>
        <taxon>Bacillati</taxon>
        <taxon>Bacillota</taxon>
        <taxon>Bacilli</taxon>
        <taxon>Bacillales</taxon>
        <taxon>Bacillaceae</taxon>
        <taxon>Alkalicoccus</taxon>
    </lineage>
</organism>
<dbReference type="OrthoDB" id="3806873at2"/>
<proteinExistence type="predicted"/>
<name>A0A1H0HRU9_9BACI</name>
<protein>
    <submittedName>
        <fullName evidence="2">Macrolide phosphotransferase</fullName>
    </submittedName>
</protein>
<dbReference type="InterPro" id="IPR051678">
    <property type="entry name" value="AGP_Transferase"/>
</dbReference>
<evidence type="ECO:0000259" key="1">
    <source>
        <dbReference type="Pfam" id="PF01636"/>
    </source>
</evidence>
<dbReference type="Gene3D" id="3.30.200.20">
    <property type="entry name" value="Phosphorylase Kinase, domain 1"/>
    <property type="match status" value="1"/>
</dbReference>
<keyword evidence="3" id="KW-1185">Reference proteome</keyword>
<dbReference type="Pfam" id="PF01636">
    <property type="entry name" value="APH"/>
    <property type="match status" value="1"/>
</dbReference>
<keyword evidence="2" id="KW-0808">Transferase</keyword>
<dbReference type="InterPro" id="IPR011009">
    <property type="entry name" value="Kinase-like_dom_sf"/>
</dbReference>
<accession>A0A1H0HRU9</accession>
<dbReference type="PANTHER" id="PTHR21310:SF15">
    <property type="entry name" value="AMINOGLYCOSIDE PHOSPHOTRANSFERASE DOMAIN-CONTAINING PROTEIN"/>
    <property type="match status" value="1"/>
</dbReference>
<dbReference type="SUPFAM" id="SSF56112">
    <property type="entry name" value="Protein kinase-like (PK-like)"/>
    <property type="match status" value="1"/>
</dbReference>
<dbReference type="AlphaFoldDB" id="A0A1H0HRU9"/>
<dbReference type="GO" id="GO:0016740">
    <property type="term" value="F:transferase activity"/>
    <property type="evidence" value="ECO:0007669"/>
    <property type="project" value="UniProtKB-KW"/>
</dbReference>
<gene>
    <name evidence="2" type="ORF">SAMN04488053_10914</name>
</gene>
<dbReference type="Gene3D" id="3.90.1200.10">
    <property type="match status" value="1"/>
</dbReference>
<dbReference type="Proteomes" id="UP000198778">
    <property type="component" value="Unassembled WGS sequence"/>
</dbReference>
<feature type="domain" description="Aminoglycoside phosphotransferase" evidence="1">
    <location>
        <begin position="26"/>
        <end position="261"/>
    </location>
</feature>
<evidence type="ECO:0000313" key="3">
    <source>
        <dbReference type="Proteomes" id="UP000198778"/>
    </source>
</evidence>
<reference evidence="3" key="1">
    <citation type="submission" date="2016-10" db="EMBL/GenBank/DDBJ databases">
        <authorList>
            <person name="Varghese N."/>
            <person name="Submissions S."/>
        </authorList>
    </citation>
    <scope>NUCLEOTIDE SEQUENCE [LARGE SCALE GENOMIC DNA]</scope>
    <source>
        <strain evidence="3">CGMCC 1.10369</strain>
    </source>
</reference>
<dbReference type="EMBL" id="FNIL01000009">
    <property type="protein sequence ID" value="SDO21896.1"/>
    <property type="molecule type" value="Genomic_DNA"/>
</dbReference>
<dbReference type="InterPro" id="IPR002575">
    <property type="entry name" value="Aminoglycoside_PTrfase"/>
</dbReference>